<proteinExistence type="predicted"/>
<keyword evidence="1" id="KW-1133">Transmembrane helix</keyword>
<evidence type="ECO:0000313" key="2">
    <source>
        <dbReference type="EMBL" id="OYD08871.1"/>
    </source>
</evidence>
<evidence type="ECO:0000313" key="3">
    <source>
        <dbReference type="Proteomes" id="UP000215459"/>
    </source>
</evidence>
<evidence type="ECO:0000256" key="1">
    <source>
        <dbReference type="SAM" id="Phobius"/>
    </source>
</evidence>
<feature type="transmembrane region" description="Helical" evidence="1">
    <location>
        <begin position="15"/>
        <end position="35"/>
    </location>
</feature>
<sequence>MEVFQDFFSELVGGFARLVTAGFIVWMIFIVFLFFRELFTPGDIRIRSYLYRVWKMFLFSFEITAYGGVIAAPFLMNRSEEYLRYGVVMGLALLASAVFLKIRIATGRFGFRKKQ</sequence>
<dbReference type="OrthoDB" id="2991025at2"/>
<keyword evidence="1" id="KW-0812">Transmembrane</keyword>
<comment type="caution">
    <text evidence="2">The sequence shown here is derived from an EMBL/GenBank/DDBJ whole genome shotgun (WGS) entry which is preliminary data.</text>
</comment>
<protein>
    <submittedName>
        <fullName evidence="2">Uncharacterized protein</fullName>
    </submittedName>
</protein>
<feature type="transmembrane region" description="Helical" evidence="1">
    <location>
        <begin position="56"/>
        <end position="76"/>
    </location>
</feature>
<keyword evidence="3" id="KW-1185">Reference proteome</keyword>
<dbReference type="RefSeq" id="WP_094263219.1">
    <property type="nucleotide sequence ID" value="NZ_NOWF01000002.1"/>
</dbReference>
<feature type="transmembrane region" description="Helical" evidence="1">
    <location>
        <begin position="82"/>
        <end position="104"/>
    </location>
</feature>
<dbReference type="Proteomes" id="UP000215459">
    <property type="component" value="Unassembled WGS sequence"/>
</dbReference>
<accession>A0A235B9D3</accession>
<keyword evidence="1" id="KW-0472">Membrane</keyword>
<gene>
    <name evidence="2" type="ORF">CHM34_03550</name>
</gene>
<reference evidence="2 3" key="1">
    <citation type="submission" date="2017-07" db="EMBL/GenBank/DDBJ databases">
        <title>The genome sequence of Paludifilum halophilum highlights mechanisms for microbial adaptation to high salt environemnts.</title>
        <authorList>
            <person name="Belbahri L."/>
        </authorList>
    </citation>
    <scope>NUCLEOTIDE SEQUENCE [LARGE SCALE GENOMIC DNA]</scope>
    <source>
        <strain evidence="2 3">DSM 102817</strain>
    </source>
</reference>
<dbReference type="AlphaFoldDB" id="A0A235B9D3"/>
<name>A0A235B9D3_9BACL</name>
<dbReference type="EMBL" id="NOWF01000002">
    <property type="protein sequence ID" value="OYD08871.1"/>
    <property type="molecule type" value="Genomic_DNA"/>
</dbReference>
<organism evidence="2 3">
    <name type="scientific">Paludifilum halophilum</name>
    <dbReference type="NCBI Taxonomy" id="1642702"/>
    <lineage>
        <taxon>Bacteria</taxon>
        <taxon>Bacillati</taxon>
        <taxon>Bacillota</taxon>
        <taxon>Bacilli</taxon>
        <taxon>Bacillales</taxon>
        <taxon>Thermoactinomycetaceae</taxon>
        <taxon>Paludifilum</taxon>
    </lineage>
</organism>